<evidence type="ECO:0000313" key="4">
    <source>
        <dbReference type="EMBL" id="SFB07663.1"/>
    </source>
</evidence>
<reference evidence="5" key="1">
    <citation type="submission" date="2016-10" db="EMBL/GenBank/DDBJ databases">
        <authorList>
            <person name="Varghese N."/>
            <person name="Submissions S."/>
        </authorList>
    </citation>
    <scope>NUCLEOTIDE SEQUENCE [LARGE SCALE GENOMIC DNA]</scope>
    <source>
        <strain evidence="5">CGMCC 4.3568</strain>
    </source>
</reference>
<dbReference type="GO" id="GO:0030246">
    <property type="term" value="F:carbohydrate binding"/>
    <property type="evidence" value="ECO:0007669"/>
    <property type="project" value="InterPro"/>
</dbReference>
<organism evidence="4 5">
    <name type="scientific">Amycolatopsis marina</name>
    <dbReference type="NCBI Taxonomy" id="490629"/>
    <lineage>
        <taxon>Bacteria</taxon>
        <taxon>Bacillati</taxon>
        <taxon>Actinomycetota</taxon>
        <taxon>Actinomycetes</taxon>
        <taxon>Pseudonocardiales</taxon>
        <taxon>Pseudonocardiaceae</taxon>
        <taxon>Amycolatopsis</taxon>
    </lineage>
</organism>
<dbReference type="Gene3D" id="2.60.120.560">
    <property type="entry name" value="Exo-inulinase, domain 1"/>
    <property type="match status" value="1"/>
</dbReference>
<protein>
    <submittedName>
        <fullName evidence="4">Ig-like domain (Group 3)</fullName>
    </submittedName>
</protein>
<dbReference type="Proteomes" id="UP000243799">
    <property type="component" value="Unassembled WGS sequence"/>
</dbReference>
<gene>
    <name evidence="4" type="ORF">SAMN05216266_104201</name>
</gene>
<dbReference type="GO" id="GO:0016787">
    <property type="term" value="F:hydrolase activity"/>
    <property type="evidence" value="ECO:0007669"/>
    <property type="project" value="InterPro"/>
</dbReference>
<feature type="signal peptide" evidence="1">
    <location>
        <begin position="1"/>
        <end position="30"/>
    </location>
</feature>
<dbReference type="EMBL" id="FOKG01000004">
    <property type="protein sequence ID" value="SFB07663.1"/>
    <property type="molecule type" value="Genomic_DNA"/>
</dbReference>
<dbReference type="SUPFAM" id="SSF56988">
    <property type="entry name" value="Anthrax protective antigen"/>
    <property type="match status" value="1"/>
</dbReference>
<evidence type="ECO:0000259" key="2">
    <source>
        <dbReference type="PROSITE" id="PS51175"/>
    </source>
</evidence>
<dbReference type="InterPro" id="IPR032109">
    <property type="entry name" value="Big_3_5"/>
</dbReference>
<dbReference type="SUPFAM" id="SSF63829">
    <property type="entry name" value="Calcium-dependent phosphotriesterase"/>
    <property type="match status" value="1"/>
</dbReference>
<dbReference type="SUPFAM" id="SSF49785">
    <property type="entry name" value="Galactose-binding domain-like"/>
    <property type="match status" value="1"/>
</dbReference>
<sequence length="1199" mass="128909">MPSRTLQRCRRSLVGLLGVALLGSIAVVGAPTAAAQADDVPPQEPGVTLRTFDLRQSLERICQLKSGSTPNVDKLMPVIDFSSAGEFGFEDNFLSHVVANINIPDEGDYTFRLISDDGSRLYIDDQLVIDHDGLHAAEPKDGVVTLTPGYHALRIEYFEAHYDQQLTLAWQPPGATEFTVVPTSVLSTDADVVRVTAPGRKYCEGDTDTPGDGLPLDSVNPNYTLTDLRPEGFQPMVAAMDWTEDDQLVVVTSGSVSPGGPVENPEPGEVFLLDNVTGATGPDEVTVTKVASGLLNPMGVAVVDGSIYVSERDRLTELTTDADGDGLLEHATVTEWPYGGNFHEFAFGLLHDEENFYVNLSVAINQGGATTDPQPAENRGTTIKVNRETGEVSYVAGGLRTPNGMGWGPEGELFVMDNQGGWLPSSKLLHVKQDRFFNHYTNPDGPFDDNPVTQPVLWLPQNEIGNSPSNPVTLEEGPFAGQLLFGDVTYGGLQRASLEKVHGEYQGAVFRHSAGLEAGVNRTVIGPDGAIYVGGIGEGGNWSEPGKLKYGLQKLAPSGENTFDMKSMSATEDGFRIEYTQPLSAEAVENIAQSYKVEQWRYVPTPDYGGPKVDEETLTVAAAEVSADGKTVTLDIDGLKRGRVVHLQSPRPFAAANGQELWNTEAWYTLNAIPGEQPDTTQVFYEAEEARLEGSARVDNDHAGHSGVGFVAGFGQPGASTTMRVEVDKEGGYDVGLRYSNGPNPFTGDKTVSIYVNGEKARQTTLPSTVTWKEWATKKERLNLRAGANTIEYRVDSDDTGHVNLDLISVREPGERITLFDGGDQSEWLYTDGRTAGWKNVDGDAMEVAGGDLRTKEAFGDYRMHVEFKVPQLPPDVTGQDRGNSGVYMQERYEIQILDSFGDDTLDNNEAGSIYLQKPPDVNAATAPETWQSYDIEFRAARFDDAGNKTEDARVTVVWNGVTVHDDVAITGPTGGSIPEGPFTGAIRLQDHGNPVQFRNIWLEPIEQATTSVTATPAQLTYGQESTVDVMVESENPVSGSVELLDGDRVLGTATVAENGAAAVTMPGTALVPGNHELSVRYSGDEANLPAVGAVAVEVAKASTGVTGDTARIPFRHDSSIDLTITSAVPVSGTVELLHRGRLVATATVAENGTVSVTIPDRALKPGRYELSVRYSGDELNAPAEGTVEVQVGKAKVIR</sequence>
<dbReference type="Gene3D" id="3.90.182.10">
    <property type="entry name" value="Toxin - Anthrax Protective Antigen,domain 1"/>
    <property type="match status" value="1"/>
</dbReference>
<keyword evidence="1" id="KW-0732">Signal</keyword>
<dbReference type="Gene3D" id="2.60.120.260">
    <property type="entry name" value="Galactose-binding domain-like"/>
    <property type="match status" value="1"/>
</dbReference>
<dbReference type="PANTHER" id="PTHR33546">
    <property type="entry name" value="LARGE, MULTIFUNCTIONAL SECRETED PROTEIN-RELATED"/>
    <property type="match status" value="1"/>
</dbReference>
<dbReference type="PANTHER" id="PTHR33546:SF1">
    <property type="entry name" value="LARGE, MULTIFUNCTIONAL SECRETED PROTEIN"/>
    <property type="match status" value="1"/>
</dbReference>
<dbReference type="InterPro" id="IPR013783">
    <property type="entry name" value="Ig-like_fold"/>
</dbReference>
<feature type="domain" description="PA14" evidence="3">
    <location>
        <begin position="42"/>
        <end position="185"/>
    </location>
</feature>
<dbReference type="Gene3D" id="2.120.10.30">
    <property type="entry name" value="TolB, C-terminal domain"/>
    <property type="match status" value="1"/>
</dbReference>
<feature type="domain" description="CBM6" evidence="2">
    <location>
        <begin position="683"/>
        <end position="811"/>
    </location>
</feature>
<name>A0A1I0Y696_9PSEU</name>
<dbReference type="Pfam" id="PF16640">
    <property type="entry name" value="Big_3_5"/>
    <property type="match status" value="2"/>
</dbReference>
<proteinExistence type="predicted"/>
<dbReference type="InterPro" id="IPR005084">
    <property type="entry name" value="CBM6"/>
</dbReference>
<evidence type="ECO:0000259" key="3">
    <source>
        <dbReference type="PROSITE" id="PS51820"/>
    </source>
</evidence>
<dbReference type="PROSITE" id="PS51175">
    <property type="entry name" value="CBM6"/>
    <property type="match status" value="1"/>
</dbReference>
<dbReference type="Pfam" id="PF07691">
    <property type="entry name" value="PA14"/>
    <property type="match status" value="1"/>
</dbReference>
<dbReference type="Gene3D" id="2.60.40.10">
    <property type="entry name" value="Immunoglobulins"/>
    <property type="match status" value="2"/>
</dbReference>
<dbReference type="CDD" id="cd04083">
    <property type="entry name" value="CBM35_Lmo2446-like"/>
    <property type="match status" value="1"/>
</dbReference>
<evidence type="ECO:0000256" key="1">
    <source>
        <dbReference type="SAM" id="SignalP"/>
    </source>
</evidence>
<dbReference type="SMART" id="SM00758">
    <property type="entry name" value="PA14"/>
    <property type="match status" value="1"/>
</dbReference>
<accession>A0A1I0Y696</accession>
<dbReference type="Pfam" id="PF06439">
    <property type="entry name" value="3keto-disac_hyd"/>
    <property type="match status" value="1"/>
</dbReference>
<dbReference type="InterPro" id="IPR010496">
    <property type="entry name" value="AL/BT2_dom"/>
</dbReference>
<evidence type="ECO:0000313" key="5">
    <source>
        <dbReference type="Proteomes" id="UP000243799"/>
    </source>
</evidence>
<dbReference type="PROSITE" id="PS51820">
    <property type="entry name" value="PA14"/>
    <property type="match status" value="1"/>
</dbReference>
<dbReference type="GO" id="GO:0005975">
    <property type="term" value="P:carbohydrate metabolic process"/>
    <property type="evidence" value="ECO:0007669"/>
    <property type="project" value="UniProtKB-ARBA"/>
</dbReference>
<dbReference type="AlphaFoldDB" id="A0A1I0Y696"/>
<keyword evidence="5" id="KW-1185">Reference proteome</keyword>
<dbReference type="Pfam" id="PF16990">
    <property type="entry name" value="CBM_35"/>
    <property type="match status" value="1"/>
</dbReference>
<dbReference type="InterPro" id="IPR011042">
    <property type="entry name" value="6-blade_b-propeller_TolB-like"/>
</dbReference>
<dbReference type="InterPro" id="IPR037524">
    <property type="entry name" value="PA14/GLEYA"/>
</dbReference>
<dbReference type="InterPro" id="IPR011658">
    <property type="entry name" value="PA14_dom"/>
</dbReference>
<dbReference type="STRING" id="490629.SAMN05216266_104201"/>
<dbReference type="InterPro" id="IPR008979">
    <property type="entry name" value="Galactose-bd-like_sf"/>
</dbReference>
<feature type="chain" id="PRO_5038770330" evidence="1">
    <location>
        <begin position="31"/>
        <end position="1199"/>
    </location>
</feature>
<dbReference type="OrthoDB" id="176168at2"/>